<name>C8V820_EMENI</name>
<proteinExistence type="predicted"/>
<dbReference type="AlphaFoldDB" id="C8V820"/>
<dbReference type="Proteomes" id="UP000000560">
    <property type="component" value="Chromosome III"/>
</dbReference>
<reference evidence="2" key="2">
    <citation type="journal article" date="2009" name="Fungal Genet. Biol.">
        <title>The 2008 update of the Aspergillus nidulans genome annotation: a community effort.</title>
        <authorList>
            <person name="Wortman J.R."/>
            <person name="Gilsenan J.M."/>
            <person name="Joardar V."/>
            <person name="Deegan J."/>
            <person name="Clutterbuck J."/>
            <person name="Andersen M.R."/>
            <person name="Archer D."/>
            <person name="Bencina M."/>
            <person name="Braus G."/>
            <person name="Coutinho P."/>
            <person name="von Dohren H."/>
            <person name="Doonan J."/>
            <person name="Driessen A.J."/>
            <person name="Durek P."/>
            <person name="Espeso E."/>
            <person name="Fekete E."/>
            <person name="Flipphi M."/>
            <person name="Estrada C.G."/>
            <person name="Geysens S."/>
            <person name="Goldman G."/>
            <person name="de Groot P.W."/>
            <person name="Hansen K."/>
            <person name="Harris S.D."/>
            <person name="Heinekamp T."/>
            <person name="Helmstaedt K."/>
            <person name="Henrissat B."/>
            <person name="Hofmann G."/>
            <person name="Homan T."/>
            <person name="Horio T."/>
            <person name="Horiuchi H."/>
            <person name="James S."/>
            <person name="Jones M."/>
            <person name="Karaffa L."/>
            <person name="Karanyi Z."/>
            <person name="Kato M."/>
            <person name="Keller N."/>
            <person name="Kelly D.E."/>
            <person name="Kiel J.A."/>
            <person name="Kim J.M."/>
            <person name="van der Klei I.J."/>
            <person name="Klis F.M."/>
            <person name="Kovalchuk A."/>
            <person name="Krasevec N."/>
            <person name="Kubicek C.P."/>
            <person name="Liu B."/>
            <person name="Maccabe A."/>
            <person name="Meyer V."/>
            <person name="Mirabito P."/>
            <person name="Miskei M."/>
            <person name="Mos M."/>
            <person name="Mullins J."/>
            <person name="Nelson D.R."/>
            <person name="Nielsen J."/>
            <person name="Oakley B.R."/>
            <person name="Osmani S.A."/>
            <person name="Pakula T."/>
            <person name="Paszewski A."/>
            <person name="Paulsen I."/>
            <person name="Pilsyk S."/>
            <person name="Pocsi I."/>
            <person name="Punt P.J."/>
            <person name="Ram A.F."/>
            <person name="Ren Q."/>
            <person name="Robellet X."/>
            <person name="Robson G."/>
            <person name="Seiboth B."/>
            <person name="van Solingen P."/>
            <person name="Specht T."/>
            <person name="Sun J."/>
            <person name="Taheri-Talesh N."/>
            <person name="Takeshita N."/>
            <person name="Ussery D."/>
            <person name="vanKuyk P.A."/>
            <person name="Visser H."/>
            <person name="van de Vondervoort P.J."/>
            <person name="de Vries R.P."/>
            <person name="Walton J."/>
            <person name="Xiang X."/>
            <person name="Xiong Y."/>
            <person name="Zeng A.P."/>
            <person name="Brandt B.W."/>
            <person name="Cornell M.J."/>
            <person name="van den Hondel C.A."/>
            <person name="Visser J."/>
            <person name="Oliver S.G."/>
            <person name="Turner G."/>
        </authorList>
    </citation>
    <scope>GENOME REANNOTATION</scope>
    <source>
        <strain evidence="2">FGSC A4 / ATCC 38163 / CBS 112.46 / NRRL 194 / M139</strain>
    </source>
</reference>
<dbReference type="GeneID" id="74897037"/>
<sequence length="61" mass="6592">MDISPNVAGASCELDSPAAWWLLKEATTNFNGSTVSELYFPEDQAALSSFLGQISNRIAKQ</sequence>
<protein>
    <submittedName>
        <fullName evidence="1">Uncharacterized protein</fullName>
    </submittedName>
</protein>
<dbReference type="RefSeq" id="XP_050467562.1">
    <property type="nucleotide sequence ID" value="XM_050611545.1"/>
</dbReference>
<accession>C8V820</accession>
<organism evidence="1 2">
    <name type="scientific">Emericella nidulans (strain FGSC A4 / ATCC 38163 / CBS 112.46 / NRRL 194 / M139)</name>
    <name type="common">Aspergillus nidulans</name>
    <dbReference type="NCBI Taxonomy" id="227321"/>
    <lineage>
        <taxon>Eukaryota</taxon>
        <taxon>Fungi</taxon>
        <taxon>Dikarya</taxon>
        <taxon>Ascomycota</taxon>
        <taxon>Pezizomycotina</taxon>
        <taxon>Eurotiomycetes</taxon>
        <taxon>Eurotiomycetidae</taxon>
        <taxon>Eurotiales</taxon>
        <taxon>Aspergillaceae</taxon>
        <taxon>Aspergillus</taxon>
        <taxon>Aspergillus subgen. Nidulantes</taxon>
    </lineage>
</organism>
<reference evidence="2" key="1">
    <citation type="journal article" date="2005" name="Nature">
        <title>Sequencing of Aspergillus nidulans and comparative analysis with A. fumigatus and A. oryzae.</title>
        <authorList>
            <person name="Galagan J.E."/>
            <person name="Calvo S.E."/>
            <person name="Cuomo C."/>
            <person name="Ma L.J."/>
            <person name="Wortman J.R."/>
            <person name="Batzoglou S."/>
            <person name="Lee S.I."/>
            <person name="Basturkmen M."/>
            <person name="Spevak C.C."/>
            <person name="Clutterbuck J."/>
            <person name="Kapitonov V."/>
            <person name="Jurka J."/>
            <person name="Scazzocchio C."/>
            <person name="Farman M."/>
            <person name="Butler J."/>
            <person name="Purcell S."/>
            <person name="Harris S."/>
            <person name="Braus G.H."/>
            <person name="Draht O."/>
            <person name="Busch S."/>
            <person name="D'Enfert C."/>
            <person name="Bouchier C."/>
            <person name="Goldman G.H."/>
            <person name="Bell-Pedersen D."/>
            <person name="Griffiths-Jones S."/>
            <person name="Doonan J.H."/>
            <person name="Yu J."/>
            <person name="Vienken K."/>
            <person name="Pain A."/>
            <person name="Freitag M."/>
            <person name="Selker E.U."/>
            <person name="Archer D.B."/>
            <person name="Penalva M.A."/>
            <person name="Oakley B.R."/>
            <person name="Momany M."/>
            <person name="Tanaka T."/>
            <person name="Kumagai T."/>
            <person name="Asai K."/>
            <person name="Machida M."/>
            <person name="Nierman W.C."/>
            <person name="Denning D.W."/>
            <person name="Caddick M."/>
            <person name="Hynes M."/>
            <person name="Paoletti M."/>
            <person name="Fischer R."/>
            <person name="Miller B."/>
            <person name="Dyer P."/>
            <person name="Sachs M.S."/>
            <person name="Osmani S.A."/>
            <person name="Birren B.W."/>
        </authorList>
    </citation>
    <scope>NUCLEOTIDE SEQUENCE [LARGE SCALE GENOMIC DNA]</scope>
    <source>
        <strain evidence="2">FGSC A4 / ATCC 38163 / CBS 112.46 / NRRL 194 / M139</strain>
    </source>
</reference>
<dbReference type="VEuPathDB" id="FungiDB:AN11457"/>
<dbReference type="HOGENOM" id="CLU_2922616_0_0_1"/>
<dbReference type="InParanoid" id="C8V820"/>
<evidence type="ECO:0000313" key="1">
    <source>
        <dbReference type="EMBL" id="CBF76175.1"/>
    </source>
</evidence>
<dbReference type="KEGG" id="ani:ANIA_11457"/>
<keyword evidence="2" id="KW-1185">Reference proteome</keyword>
<gene>
    <name evidence="1" type="ORF">ANIA_11457</name>
</gene>
<dbReference type="EMBL" id="BN001303">
    <property type="protein sequence ID" value="CBF76175.1"/>
    <property type="molecule type" value="Genomic_DNA"/>
</dbReference>
<evidence type="ECO:0000313" key="2">
    <source>
        <dbReference type="Proteomes" id="UP000000560"/>
    </source>
</evidence>